<dbReference type="PROSITE" id="PS51732">
    <property type="entry name" value="ASN_GLN_ASE_3"/>
    <property type="match status" value="1"/>
</dbReference>
<dbReference type="PIRSF" id="PIRSF500176">
    <property type="entry name" value="L_ASNase"/>
    <property type="match status" value="1"/>
</dbReference>
<keyword evidence="2" id="KW-0378">Hydrolase</keyword>
<dbReference type="InterPro" id="IPR040919">
    <property type="entry name" value="Asparaginase_C"/>
</dbReference>
<evidence type="ECO:0000313" key="6">
    <source>
        <dbReference type="Proteomes" id="UP001596074"/>
    </source>
</evidence>
<dbReference type="InterPro" id="IPR036152">
    <property type="entry name" value="Asp/glu_Ase-like_sf"/>
</dbReference>
<dbReference type="PANTHER" id="PTHR11707:SF28">
    <property type="entry name" value="60 KDA LYSOPHOSPHOLIPASE"/>
    <property type="match status" value="1"/>
</dbReference>
<evidence type="ECO:0000259" key="3">
    <source>
        <dbReference type="Pfam" id="PF00710"/>
    </source>
</evidence>
<dbReference type="InterPro" id="IPR027473">
    <property type="entry name" value="L-asparaginase_C"/>
</dbReference>
<dbReference type="InterPro" id="IPR006034">
    <property type="entry name" value="Asparaginase/glutaminase-like"/>
</dbReference>
<evidence type="ECO:0000256" key="1">
    <source>
        <dbReference type="ARBA" id="ARBA00010518"/>
    </source>
</evidence>
<dbReference type="Proteomes" id="UP001596074">
    <property type="component" value="Unassembled WGS sequence"/>
</dbReference>
<dbReference type="Gene3D" id="3.40.50.40">
    <property type="match status" value="1"/>
</dbReference>
<evidence type="ECO:0000259" key="4">
    <source>
        <dbReference type="Pfam" id="PF17763"/>
    </source>
</evidence>
<feature type="domain" description="Asparaginase/glutaminase C-terminal" evidence="4">
    <location>
        <begin position="225"/>
        <end position="333"/>
    </location>
</feature>
<accession>A0ABW1AJP7</accession>
<dbReference type="InterPro" id="IPR037152">
    <property type="entry name" value="L-asparaginase_N_sf"/>
</dbReference>
<organism evidence="5 6">
    <name type="scientific">Actinomadura rugatobispora</name>
    <dbReference type="NCBI Taxonomy" id="1994"/>
    <lineage>
        <taxon>Bacteria</taxon>
        <taxon>Bacillati</taxon>
        <taxon>Actinomycetota</taxon>
        <taxon>Actinomycetes</taxon>
        <taxon>Streptosporangiales</taxon>
        <taxon>Thermomonosporaceae</taxon>
        <taxon>Actinomadura</taxon>
    </lineage>
</organism>
<evidence type="ECO:0000256" key="2">
    <source>
        <dbReference type="ARBA" id="ARBA00022801"/>
    </source>
</evidence>
<evidence type="ECO:0000313" key="5">
    <source>
        <dbReference type="EMBL" id="MFC5754580.1"/>
    </source>
</evidence>
<dbReference type="InterPro" id="IPR004550">
    <property type="entry name" value="AsnASE_II"/>
</dbReference>
<dbReference type="Pfam" id="PF17763">
    <property type="entry name" value="Asparaginase_C"/>
    <property type="match status" value="1"/>
</dbReference>
<dbReference type="InterPro" id="IPR027474">
    <property type="entry name" value="L-asparaginase_N"/>
</dbReference>
<dbReference type="SMART" id="SM00870">
    <property type="entry name" value="Asparaginase"/>
    <property type="match status" value="1"/>
</dbReference>
<keyword evidence="6" id="KW-1185">Reference proteome</keyword>
<protein>
    <submittedName>
        <fullName evidence="5">Asparaginase</fullName>
    </submittedName>
</protein>
<reference evidence="6" key="1">
    <citation type="journal article" date="2019" name="Int. J. Syst. Evol. Microbiol.">
        <title>The Global Catalogue of Microorganisms (GCM) 10K type strain sequencing project: providing services to taxonomists for standard genome sequencing and annotation.</title>
        <authorList>
            <consortium name="The Broad Institute Genomics Platform"/>
            <consortium name="The Broad Institute Genome Sequencing Center for Infectious Disease"/>
            <person name="Wu L."/>
            <person name="Ma J."/>
        </authorList>
    </citation>
    <scope>NUCLEOTIDE SEQUENCE [LARGE SCALE GENOMIC DNA]</scope>
    <source>
        <strain evidence="6">KCTC 42087</strain>
    </source>
</reference>
<comment type="similarity">
    <text evidence="1">Belongs to the asparaginase 1 family.</text>
</comment>
<dbReference type="Pfam" id="PF00710">
    <property type="entry name" value="Asparaginase"/>
    <property type="match status" value="1"/>
</dbReference>
<name>A0ABW1AJP7_9ACTN</name>
<dbReference type="RefSeq" id="WP_378292827.1">
    <property type="nucleotide sequence ID" value="NZ_JBHSON010000164.1"/>
</dbReference>
<sequence length="336" mass="34245">MAPRVTWIPTGGTIEAVGRDRLDLVSYGESGRRITPAEILAGLPELAGVAEVRAVPWADPGRAQLPPSHAWTLADLTALARLVRRAASESEGVVVTCGTNGLEETAYFLDRVLDGDSVPVVVTGAMRPASALGRDGPANLLSAVRVAAHPGARGCGVLVALDDAILPARDATKATTYHRGAFRSPAFGPLGFTDADGAVVLRRRPAPSSPRARFDLDALPDAPPRVDVIASYLGADGALVEAAVTAGARGIVHAGLGAGHPTPGEWAALKRAADAGVLVCQAARAGSGRVVAHGPIRSGGFVASGDLSPWKARVLLSLALARGDDAAAAQAAFDDA</sequence>
<feature type="domain" description="L-asparaginase N-terminal" evidence="3">
    <location>
        <begin position="4"/>
        <end position="200"/>
    </location>
</feature>
<dbReference type="CDD" id="cd08964">
    <property type="entry name" value="L-asparaginase_II"/>
    <property type="match status" value="1"/>
</dbReference>
<dbReference type="Gene3D" id="3.40.50.1170">
    <property type="entry name" value="L-asparaginase, N-terminal domain"/>
    <property type="match status" value="1"/>
</dbReference>
<dbReference type="SFLD" id="SFLDS00057">
    <property type="entry name" value="Glutaminase/Asparaginase"/>
    <property type="match status" value="1"/>
</dbReference>
<gene>
    <name evidence="5" type="ORF">ACFPZN_53965</name>
</gene>
<dbReference type="PRINTS" id="PR00139">
    <property type="entry name" value="ASNGLNASE"/>
</dbReference>
<proteinExistence type="inferred from homology"/>
<dbReference type="PIRSF" id="PIRSF001220">
    <property type="entry name" value="L-ASNase_gatD"/>
    <property type="match status" value="1"/>
</dbReference>
<dbReference type="SUPFAM" id="SSF53774">
    <property type="entry name" value="Glutaminase/Asparaginase"/>
    <property type="match status" value="1"/>
</dbReference>
<comment type="caution">
    <text evidence="5">The sequence shown here is derived from an EMBL/GenBank/DDBJ whole genome shotgun (WGS) entry which is preliminary data.</text>
</comment>
<dbReference type="PANTHER" id="PTHR11707">
    <property type="entry name" value="L-ASPARAGINASE"/>
    <property type="match status" value="1"/>
</dbReference>
<dbReference type="EMBL" id="JBHSON010000164">
    <property type="protein sequence ID" value="MFC5754580.1"/>
    <property type="molecule type" value="Genomic_DNA"/>
</dbReference>